<dbReference type="Proteomes" id="UP000318405">
    <property type="component" value="Unassembled WGS sequence"/>
</dbReference>
<dbReference type="InterPro" id="IPR003779">
    <property type="entry name" value="CMD-like"/>
</dbReference>
<reference evidence="3 4" key="1">
    <citation type="submission" date="2019-07" db="EMBL/GenBank/DDBJ databases">
        <title>Qingshengfaniella alkalisoli gen. nov., sp. nov., isolated from saline soil.</title>
        <authorList>
            <person name="Xu L."/>
            <person name="Huang X.-X."/>
            <person name="Sun J.-Q."/>
        </authorList>
    </citation>
    <scope>NUCLEOTIDE SEQUENCE [LARGE SCALE GENOMIC DNA]</scope>
    <source>
        <strain evidence="3 4">DSM 27279</strain>
    </source>
</reference>
<protein>
    <submittedName>
        <fullName evidence="3">Carboxymuconolactone decarboxylase family protein</fullName>
    </submittedName>
</protein>
<evidence type="ECO:0000256" key="1">
    <source>
        <dbReference type="SAM" id="MobiDB-lite"/>
    </source>
</evidence>
<sequence>MTRHEPEPARSPADAAQPDTGGRAGPGERERIKAHFMAERGYWRPWTEALLVHNPAFLERYASYAGHPARHGPLSERMVELIYVALDASATHLFGAGLRTHMERALAVGATPADIFDVLHLVTAQGLDAVCQSVDILASEAGWQAARIETAGESTPVSQPRERARRLLPGRNAAIDHLAVADPGYLEAMLDFLEQGRPGTGLAPVERAIVETALHACFTGFDPAALRSAVRGALDLGASDRALLQAIQLGAHLAVHGAALGAGTFDALVERR</sequence>
<dbReference type="PANTHER" id="PTHR33930">
    <property type="entry name" value="ALKYL HYDROPEROXIDE REDUCTASE AHPD"/>
    <property type="match status" value="1"/>
</dbReference>
<dbReference type="InterPro" id="IPR029032">
    <property type="entry name" value="AhpD-like"/>
</dbReference>
<dbReference type="SUPFAM" id="SSF69118">
    <property type="entry name" value="AhpD-like"/>
    <property type="match status" value="1"/>
</dbReference>
<dbReference type="OrthoDB" id="3824300at2"/>
<evidence type="ECO:0000313" key="4">
    <source>
        <dbReference type="Proteomes" id="UP000318405"/>
    </source>
</evidence>
<feature type="region of interest" description="Disordered" evidence="1">
    <location>
        <begin position="1"/>
        <end position="29"/>
    </location>
</feature>
<dbReference type="PANTHER" id="PTHR33930:SF2">
    <property type="entry name" value="BLR3452 PROTEIN"/>
    <property type="match status" value="1"/>
</dbReference>
<accession>A0A556AIQ7</accession>
<dbReference type="GO" id="GO:0051920">
    <property type="term" value="F:peroxiredoxin activity"/>
    <property type="evidence" value="ECO:0007669"/>
    <property type="project" value="InterPro"/>
</dbReference>
<name>A0A556AIQ7_9BURK</name>
<organism evidence="3 4">
    <name type="scientific">Verticiella sediminum</name>
    <dbReference type="NCBI Taxonomy" id="1247510"/>
    <lineage>
        <taxon>Bacteria</taxon>
        <taxon>Pseudomonadati</taxon>
        <taxon>Pseudomonadota</taxon>
        <taxon>Betaproteobacteria</taxon>
        <taxon>Burkholderiales</taxon>
        <taxon>Alcaligenaceae</taxon>
        <taxon>Verticiella</taxon>
    </lineage>
</organism>
<gene>
    <name evidence="3" type="ORF">FOZ76_15315</name>
</gene>
<keyword evidence="4" id="KW-1185">Reference proteome</keyword>
<dbReference type="RefSeq" id="WP_143949139.1">
    <property type="nucleotide sequence ID" value="NZ_BAABMB010000001.1"/>
</dbReference>
<dbReference type="Gene3D" id="1.20.1290.10">
    <property type="entry name" value="AhpD-like"/>
    <property type="match status" value="2"/>
</dbReference>
<proteinExistence type="predicted"/>
<dbReference type="AlphaFoldDB" id="A0A556AIQ7"/>
<feature type="domain" description="Carboxymuconolactone decarboxylase-like" evidence="2">
    <location>
        <begin position="55"/>
        <end position="124"/>
    </location>
</feature>
<dbReference type="Pfam" id="PF02627">
    <property type="entry name" value="CMD"/>
    <property type="match status" value="1"/>
</dbReference>
<dbReference type="EMBL" id="VLTJ01000029">
    <property type="protein sequence ID" value="TSH92773.1"/>
    <property type="molecule type" value="Genomic_DNA"/>
</dbReference>
<evidence type="ECO:0000313" key="3">
    <source>
        <dbReference type="EMBL" id="TSH92773.1"/>
    </source>
</evidence>
<comment type="caution">
    <text evidence="3">The sequence shown here is derived from an EMBL/GenBank/DDBJ whole genome shotgun (WGS) entry which is preliminary data.</text>
</comment>
<evidence type="ECO:0000259" key="2">
    <source>
        <dbReference type="Pfam" id="PF02627"/>
    </source>
</evidence>